<name>A0A0E3MCT0_SACSO</name>
<evidence type="ECO:0000313" key="19">
    <source>
        <dbReference type="Proteomes" id="UP000273443"/>
    </source>
</evidence>
<reference evidence="1" key="5">
    <citation type="submission" date="2018-10" db="EMBL/GenBank/DDBJ databases">
        <authorList>
            <person name="McCarthy S."/>
            <person name="Gradnigo J."/>
            <person name="Johnson T."/>
            <person name="Payne S."/>
            <person name="Lipzen A."/>
            <person name="Schackwitz W."/>
            <person name="Martin J."/>
            <person name="Moriyama E."/>
            <person name="Blum P."/>
        </authorList>
    </citation>
    <scope>NUCLEOTIDE SEQUENCE</scope>
    <source>
        <strain evidence="1">SARC-B</strain>
        <strain evidence="2">SARC-C</strain>
        <strain evidence="3">SULA</strain>
    </source>
</reference>
<evidence type="ECO:0000313" key="8">
    <source>
        <dbReference type="EMBL" id="AZF79573.1"/>
    </source>
</evidence>
<evidence type="ECO:0000313" key="13">
    <source>
        <dbReference type="Proteomes" id="UP000033085"/>
    </source>
</evidence>
<dbReference type="RefSeq" id="WP_009992505.1">
    <property type="nucleotide sequence ID" value="NZ_CP011055.2"/>
</dbReference>
<evidence type="ECO:0000313" key="22">
    <source>
        <dbReference type="Proteomes" id="UP000282269"/>
    </source>
</evidence>
<dbReference type="PATRIC" id="fig|2287.6.peg.2667"/>
<evidence type="ECO:0000313" key="16">
    <source>
        <dbReference type="Proteomes" id="UP000267993"/>
    </source>
</evidence>
<dbReference type="AlphaFoldDB" id="A0A0E3MCT0"/>
<dbReference type="Proteomes" id="UP000273443">
    <property type="component" value="Chromosome"/>
</dbReference>
<evidence type="ECO:0000313" key="5">
    <source>
        <dbReference type="EMBL" id="AZF71725.1"/>
    </source>
</evidence>
<dbReference type="Proteomes" id="UP000275843">
    <property type="component" value="Chromosome"/>
</dbReference>
<dbReference type="EMBL" id="CP033239">
    <property type="protein sequence ID" value="AZF79573.1"/>
    <property type="molecule type" value="Genomic_DNA"/>
</dbReference>
<evidence type="ECO:0000313" key="10">
    <source>
        <dbReference type="EMBL" id="AZF84763.1"/>
    </source>
</evidence>
<dbReference type="Proteomes" id="UP000267993">
    <property type="component" value="Chromosome"/>
</dbReference>
<gene>
    <name evidence="11" type="ORF">SSOP1_1849</name>
    <name evidence="3" type="ORF">SULA_2510</name>
    <name evidence="1" type="ORF">SULB_2513</name>
    <name evidence="2" type="ORF">SULC_2508</name>
    <name evidence="4" type="ORF">SULG_12735</name>
    <name evidence="5" type="ORF">SULH_12735</name>
    <name evidence="6" type="ORF">SULI_12735</name>
    <name evidence="7" type="ORF">SULM_12725</name>
    <name evidence="8" type="ORF">SULN_12715</name>
    <name evidence="9" type="ORF">SULO_12735</name>
    <name evidence="10" type="ORF">SULZ_12710</name>
</gene>
<proteinExistence type="predicted"/>
<dbReference type="OrthoDB" id="43021at2157"/>
<organism evidence="1 13">
    <name type="scientific">Saccharolobus solfataricus</name>
    <name type="common">Sulfolobus solfataricus</name>
    <dbReference type="NCBI Taxonomy" id="2287"/>
    <lineage>
        <taxon>Archaea</taxon>
        <taxon>Thermoproteota</taxon>
        <taxon>Thermoprotei</taxon>
        <taxon>Sulfolobales</taxon>
        <taxon>Sulfolobaceae</taxon>
        <taxon>Saccharolobus</taxon>
    </lineage>
</organism>
<reference evidence="15" key="3">
    <citation type="submission" date="2016-04" db="EMBL/GenBank/DDBJ databases">
        <authorList>
            <person name="Shah S.A."/>
            <person name="Garrett R.A."/>
        </authorList>
    </citation>
    <scope>NUCLEOTIDE SEQUENCE [LARGE SCALE GENOMIC DNA]</scope>
    <source>
        <strain evidence="15">ATCC 35091 / DSM 1616 / JCM 8930 / NBRC 15331 / P1</strain>
    </source>
</reference>
<dbReference type="EMBL" id="CP033237">
    <property type="protein sequence ID" value="AZF74345.1"/>
    <property type="molecule type" value="Genomic_DNA"/>
</dbReference>
<reference evidence="11" key="2">
    <citation type="submission" date="2016-04" db="EMBL/GenBank/DDBJ databases">
        <authorList>
            <person name="Evans L.H."/>
            <person name="Alamgir A."/>
            <person name="Owens N."/>
            <person name="Weber N.D."/>
            <person name="Virtaneva K."/>
            <person name="Barbian K."/>
            <person name="Babar A."/>
            <person name="Rosenke K."/>
        </authorList>
    </citation>
    <scope>NUCLEOTIDE SEQUENCE</scope>
    <source>
        <strain evidence="11">P1</strain>
    </source>
</reference>
<dbReference type="Proteomes" id="UP000269431">
    <property type="component" value="Chromosome"/>
</dbReference>
<protein>
    <submittedName>
        <fullName evidence="1">Uncharacterized protein</fullName>
    </submittedName>
</protein>
<evidence type="ECO:0000313" key="14">
    <source>
        <dbReference type="Proteomes" id="UP000033106"/>
    </source>
</evidence>
<evidence type="ECO:0000313" key="15">
    <source>
        <dbReference type="Proteomes" id="UP000076770"/>
    </source>
</evidence>
<dbReference type="EMBL" id="CP033235">
    <property type="protein sequence ID" value="AZF69105.1"/>
    <property type="molecule type" value="Genomic_DNA"/>
</dbReference>
<dbReference type="Proteomes" id="UP000273194">
    <property type="component" value="Chromosome"/>
</dbReference>
<reference evidence="16 17" key="4">
    <citation type="journal article" date="2018" name="Proc. Natl. Acad. Sci. U.S.A.">
        <title>Nonmutational mechanism of inheritance in the Archaeon Sulfolobus solfataricus.</title>
        <authorList>
            <person name="Payne S."/>
            <person name="McCarthy S."/>
            <person name="Johnson T."/>
            <person name="North E."/>
            <person name="Blum P."/>
        </authorList>
    </citation>
    <scope>NUCLEOTIDE SEQUENCE [LARGE SCALE GENOMIC DNA]</scope>
    <source>
        <strain evidence="5 16">SARC-H</strain>
        <strain evidence="6 20">SARC-I</strain>
        <strain evidence="8 21">SARC-N</strain>
        <strain evidence="9 22">SARC-O</strain>
        <strain evidence="10 17">SUL120</strain>
        <strain evidence="4 18">SULG</strain>
        <strain evidence="7 19">SULM</strain>
    </source>
</reference>
<dbReference type="KEGG" id="ssof:SULC_2508"/>
<evidence type="ECO:0000313" key="3">
    <source>
        <dbReference type="EMBL" id="AKA80025.1"/>
    </source>
</evidence>
<evidence type="ECO:0000313" key="6">
    <source>
        <dbReference type="EMBL" id="AZF74345.1"/>
    </source>
</evidence>
<sequence>MKFSSNATTEIVFGDGSFDREIVRNALEKNKDKYCELLLFIPESGAKGKSLPIGIGIESVLKFVKNDVKRFSLNYIIFIDKEHCTLDYVECVKETAKDYGIYTSDVIKLNNEYDIYRFSCSVGSKKFRMYFVFLGYYCCIEDFILKICNEQIKEFRGRGCCQEYKKELKKIKDNCIEKAIDELFKEIENVLKDIRQTSK</sequence>
<reference evidence="12 13" key="1">
    <citation type="journal article" date="2015" name="Genome Announc.">
        <title>Complete Genome Sequence of Sulfolobus solfataricus Strain 98/2 and Evolved Derivatives.</title>
        <authorList>
            <person name="McCarthy S."/>
            <person name="Gradnigo J."/>
            <person name="Johnson T."/>
            <person name="Payne S."/>
            <person name="Lipzen A."/>
            <person name="Martin J."/>
            <person name="Schackwitz W."/>
            <person name="Moriyama E."/>
            <person name="Blum P."/>
        </authorList>
    </citation>
    <scope>NUCLEOTIDE SEQUENCE [LARGE SCALE GENOMIC DNA]</scope>
    <source>
        <strain evidence="12">98/2 SULC</strain>
        <strain evidence="1">SARC-B</strain>
        <strain evidence="2">SARC-C</strain>
        <strain evidence="3 14">SULA</strain>
        <strain evidence="13">SULB</strain>
    </source>
</reference>
<dbReference type="EMBL" id="CP033238">
    <property type="protein sequence ID" value="AZF76968.1"/>
    <property type="molecule type" value="Genomic_DNA"/>
</dbReference>
<evidence type="ECO:0000313" key="21">
    <source>
        <dbReference type="Proteomes" id="UP000278715"/>
    </source>
</evidence>
<evidence type="ECO:0000313" key="9">
    <source>
        <dbReference type="EMBL" id="AZF82178.1"/>
    </source>
</evidence>
<dbReference type="EMBL" id="CP033236">
    <property type="protein sequence ID" value="AZF71725.1"/>
    <property type="molecule type" value="Genomic_DNA"/>
</dbReference>
<dbReference type="EMBL" id="CP033241">
    <property type="protein sequence ID" value="AZF84763.1"/>
    <property type="molecule type" value="Genomic_DNA"/>
</dbReference>
<dbReference type="GeneID" id="1454763"/>
<evidence type="ECO:0000313" key="1">
    <source>
        <dbReference type="EMBL" id="AKA74640.1"/>
    </source>
</evidence>
<dbReference type="Proteomes" id="UP000033057">
    <property type="component" value="Chromosome"/>
</dbReference>
<dbReference type="EMBL" id="LT549890">
    <property type="protein sequence ID" value="SAI85403.1"/>
    <property type="molecule type" value="Genomic_DNA"/>
</dbReference>
<dbReference type="OMA" id="FYCCLED"/>
<dbReference type="KEGG" id="ssol:SULB_2513"/>
<dbReference type="EMBL" id="CP033240">
    <property type="protein sequence ID" value="AZF82178.1"/>
    <property type="molecule type" value="Genomic_DNA"/>
</dbReference>
<evidence type="ECO:0000313" key="17">
    <source>
        <dbReference type="Proteomes" id="UP000269431"/>
    </source>
</evidence>
<dbReference type="Proteomes" id="UP000076770">
    <property type="component" value="Chromosome i"/>
</dbReference>
<dbReference type="Proteomes" id="UP000278715">
    <property type="component" value="Chromosome"/>
</dbReference>
<evidence type="ECO:0000313" key="2">
    <source>
        <dbReference type="EMBL" id="AKA77334.1"/>
    </source>
</evidence>
<evidence type="ECO:0000313" key="12">
    <source>
        <dbReference type="Proteomes" id="UP000033057"/>
    </source>
</evidence>
<dbReference type="Proteomes" id="UP000033106">
    <property type="component" value="Chromosome"/>
</dbReference>
<evidence type="ECO:0000313" key="18">
    <source>
        <dbReference type="Proteomes" id="UP000273194"/>
    </source>
</evidence>
<evidence type="ECO:0000313" key="11">
    <source>
        <dbReference type="EMBL" id="SAI85403.1"/>
    </source>
</evidence>
<dbReference type="EMBL" id="CP011055">
    <property type="protein sequence ID" value="AKA74640.1"/>
    <property type="molecule type" value="Genomic_DNA"/>
</dbReference>
<accession>A0A0E3MCT0</accession>
<dbReference type="Proteomes" id="UP000282269">
    <property type="component" value="Chromosome"/>
</dbReference>
<dbReference type="GeneID" id="44130460"/>
<dbReference type="KEGG" id="ssoa:SULA_2510"/>
<dbReference type="Proteomes" id="UP000033085">
    <property type="component" value="Chromosome"/>
</dbReference>
<evidence type="ECO:0000313" key="4">
    <source>
        <dbReference type="EMBL" id="AZF69105.1"/>
    </source>
</evidence>
<dbReference type="EMBL" id="CP011057">
    <property type="protein sequence ID" value="AKA80025.1"/>
    <property type="molecule type" value="Genomic_DNA"/>
</dbReference>
<dbReference type="EMBL" id="CP011056">
    <property type="protein sequence ID" value="AKA77334.1"/>
    <property type="molecule type" value="Genomic_DNA"/>
</dbReference>
<evidence type="ECO:0000313" key="20">
    <source>
        <dbReference type="Proteomes" id="UP000275843"/>
    </source>
</evidence>
<evidence type="ECO:0000313" key="7">
    <source>
        <dbReference type="EMBL" id="AZF76968.1"/>
    </source>
</evidence>